<proteinExistence type="predicted"/>
<evidence type="ECO:0000313" key="1">
    <source>
        <dbReference type="EMBL" id="MCI95659.1"/>
    </source>
</evidence>
<name>A0A392W7C0_9FABA</name>
<comment type="caution">
    <text evidence="1">The sequence shown here is derived from an EMBL/GenBank/DDBJ whole genome shotgun (WGS) entry which is preliminary data.</text>
</comment>
<keyword evidence="2" id="KW-1185">Reference proteome</keyword>
<reference evidence="1 2" key="1">
    <citation type="journal article" date="2018" name="Front. Plant Sci.">
        <title>Red Clover (Trifolium pratense) and Zigzag Clover (T. medium) - A Picture of Genomic Similarities and Differences.</title>
        <authorList>
            <person name="Dluhosova J."/>
            <person name="Istvanek J."/>
            <person name="Nedelnik J."/>
            <person name="Repkova J."/>
        </authorList>
    </citation>
    <scope>NUCLEOTIDE SEQUENCE [LARGE SCALE GENOMIC DNA]</scope>
    <source>
        <strain evidence="2">cv. 10/8</strain>
        <tissue evidence="1">Leaf</tissue>
    </source>
</reference>
<dbReference type="AlphaFoldDB" id="A0A392W7C0"/>
<sequence length="28" mass="3067">MSQWAFSGGCDDLAQIWRFGVVFGVASM</sequence>
<dbReference type="Proteomes" id="UP000265520">
    <property type="component" value="Unassembled WGS sequence"/>
</dbReference>
<accession>A0A392W7C0</accession>
<organism evidence="1 2">
    <name type="scientific">Trifolium medium</name>
    <dbReference type="NCBI Taxonomy" id="97028"/>
    <lineage>
        <taxon>Eukaryota</taxon>
        <taxon>Viridiplantae</taxon>
        <taxon>Streptophyta</taxon>
        <taxon>Embryophyta</taxon>
        <taxon>Tracheophyta</taxon>
        <taxon>Spermatophyta</taxon>
        <taxon>Magnoliopsida</taxon>
        <taxon>eudicotyledons</taxon>
        <taxon>Gunneridae</taxon>
        <taxon>Pentapetalae</taxon>
        <taxon>rosids</taxon>
        <taxon>fabids</taxon>
        <taxon>Fabales</taxon>
        <taxon>Fabaceae</taxon>
        <taxon>Papilionoideae</taxon>
        <taxon>50 kb inversion clade</taxon>
        <taxon>NPAAA clade</taxon>
        <taxon>Hologalegina</taxon>
        <taxon>IRL clade</taxon>
        <taxon>Trifolieae</taxon>
        <taxon>Trifolium</taxon>
    </lineage>
</organism>
<evidence type="ECO:0000313" key="2">
    <source>
        <dbReference type="Proteomes" id="UP000265520"/>
    </source>
</evidence>
<dbReference type="EMBL" id="LXQA011393500">
    <property type="protein sequence ID" value="MCI95659.1"/>
    <property type="molecule type" value="Genomic_DNA"/>
</dbReference>
<feature type="non-terminal residue" evidence="1">
    <location>
        <position position="28"/>
    </location>
</feature>
<protein>
    <submittedName>
        <fullName evidence="1">Uncharacterized protein</fullName>
    </submittedName>
</protein>